<sequence>MSSSGVRKPTYTTILPESPTSEYQDCLPCRIIGSGVLGTTGVYAPLAARKSAPVSVMGQRE</sequence>
<gene>
    <name evidence="3" type="ORF">FIBSPDRAFT_863442</name>
</gene>
<dbReference type="InterPro" id="IPR028036">
    <property type="entry name" value="DMAC1-like_dom"/>
</dbReference>
<dbReference type="Proteomes" id="UP000076532">
    <property type="component" value="Unassembled WGS sequence"/>
</dbReference>
<evidence type="ECO:0000256" key="1">
    <source>
        <dbReference type="SAM" id="MobiDB-lite"/>
    </source>
</evidence>
<keyword evidence="4" id="KW-1185">Reference proteome</keyword>
<organism evidence="3 4">
    <name type="scientific">Athelia psychrophila</name>
    <dbReference type="NCBI Taxonomy" id="1759441"/>
    <lineage>
        <taxon>Eukaryota</taxon>
        <taxon>Fungi</taxon>
        <taxon>Dikarya</taxon>
        <taxon>Basidiomycota</taxon>
        <taxon>Agaricomycotina</taxon>
        <taxon>Agaricomycetes</taxon>
        <taxon>Agaricomycetidae</taxon>
        <taxon>Atheliales</taxon>
        <taxon>Atheliaceae</taxon>
        <taxon>Athelia</taxon>
    </lineage>
</organism>
<accession>A0A166HAI9</accession>
<evidence type="ECO:0000259" key="2">
    <source>
        <dbReference type="Pfam" id="PF15055"/>
    </source>
</evidence>
<dbReference type="Pfam" id="PF15055">
    <property type="entry name" value="DMAC1_Dmo2"/>
    <property type="match status" value="1"/>
</dbReference>
<dbReference type="EMBL" id="KV417570">
    <property type="protein sequence ID" value="KZP18648.1"/>
    <property type="molecule type" value="Genomic_DNA"/>
</dbReference>
<feature type="region of interest" description="Disordered" evidence="1">
    <location>
        <begin position="1"/>
        <end position="20"/>
    </location>
</feature>
<protein>
    <recommendedName>
        <fullName evidence="2">Distal membrane-arm assembly complex protein 1-like domain-containing protein</fullName>
    </recommendedName>
</protein>
<dbReference type="AlphaFoldDB" id="A0A166HAI9"/>
<evidence type="ECO:0000313" key="3">
    <source>
        <dbReference type="EMBL" id="KZP18648.1"/>
    </source>
</evidence>
<name>A0A166HAI9_9AGAM</name>
<proteinExistence type="predicted"/>
<evidence type="ECO:0000313" key="4">
    <source>
        <dbReference type="Proteomes" id="UP000076532"/>
    </source>
</evidence>
<dbReference type="OrthoDB" id="6604875at2759"/>
<reference evidence="3 4" key="1">
    <citation type="journal article" date="2016" name="Mol. Biol. Evol.">
        <title>Comparative Genomics of Early-Diverging Mushroom-Forming Fungi Provides Insights into the Origins of Lignocellulose Decay Capabilities.</title>
        <authorList>
            <person name="Nagy L.G."/>
            <person name="Riley R."/>
            <person name="Tritt A."/>
            <person name="Adam C."/>
            <person name="Daum C."/>
            <person name="Floudas D."/>
            <person name="Sun H."/>
            <person name="Yadav J.S."/>
            <person name="Pangilinan J."/>
            <person name="Larsson K.H."/>
            <person name="Matsuura K."/>
            <person name="Barry K."/>
            <person name="Labutti K."/>
            <person name="Kuo R."/>
            <person name="Ohm R.A."/>
            <person name="Bhattacharya S.S."/>
            <person name="Shirouzu T."/>
            <person name="Yoshinaga Y."/>
            <person name="Martin F.M."/>
            <person name="Grigoriev I.V."/>
            <person name="Hibbett D.S."/>
        </authorList>
    </citation>
    <scope>NUCLEOTIDE SEQUENCE [LARGE SCALE GENOMIC DNA]</scope>
    <source>
        <strain evidence="3 4">CBS 109695</strain>
    </source>
</reference>
<feature type="domain" description="Distal membrane-arm assembly complex protein 1-like" evidence="2">
    <location>
        <begin position="25"/>
        <end position="51"/>
    </location>
</feature>